<dbReference type="InterPro" id="IPR001498">
    <property type="entry name" value="Impact_N"/>
</dbReference>
<organism evidence="3 4">
    <name type="scientific">Fusobacterium varium ATCC 27725</name>
    <dbReference type="NCBI Taxonomy" id="469618"/>
    <lineage>
        <taxon>Bacteria</taxon>
        <taxon>Fusobacteriati</taxon>
        <taxon>Fusobacteriota</taxon>
        <taxon>Fusobacteriia</taxon>
        <taxon>Fusobacteriales</taxon>
        <taxon>Fusobacteriaceae</taxon>
        <taxon>Fusobacterium</taxon>
    </lineage>
</organism>
<name>A0ABN5JGT0_FUSVA</name>
<protein>
    <submittedName>
        <fullName evidence="3">Thymidylate synthase</fullName>
    </submittedName>
</protein>
<dbReference type="SUPFAM" id="SSF54211">
    <property type="entry name" value="Ribosomal protein S5 domain 2-like"/>
    <property type="match status" value="1"/>
</dbReference>
<dbReference type="InterPro" id="IPR020568">
    <property type="entry name" value="Ribosomal_Su5_D2-typ_SF"/>
</dbReference>
<evidence type="ECO:0000256" key="1">
    <source>
        <dbReference type="ARBA" id="ARBA00007665"/>
    </source>
</evidence>
<keyword evidence="4" id="KW-1185">Reference proteome</keyword>
<accession>A0ABN5JGT0</accession>
<sequence>MKSVERECSIEFEERKSKFIGYVKPIGSKEEAEEFITKIREKHKDATHNCTAYKVIDNGQEYFKTDDDGEPSGTAGKPMGDIITYMDVTNLVVVATRYFGGIKLGAGGLVRNYAKTAKLAIQEAGIAEYIEKKIYIIDFPYEKISEIESIIDSFNGEYLDKGFNERVTYKVKTDMKTFETLKEVKGLLIIEL</sequence>
<dbReference type="RefSeq" id="WP_005947143.1">
    <property type="nucleotide sequence ID" value="NZ_CP028103.1"/>
</dbReference>
<dbReference type="PANTHER" id="PTHR16301:SF20">
    <property type="entry name" value="IMPACT FAMILY MEMBER YIGZ"/>
    <property type="match status" value="1"/>
</dbReference>
<dbReference type="Proteomes" id="UP000241238">
    <property type="component" value="Chromosome"/>
</dbReference>
<dbReference type="InterPro" id="IPR023582">
    <property type="entry name" value="Impact"/>
</dbReference>
<reference evidence="4" key="1">
    <citation type="journal article" date="2018" name="MSphere">
        <title>Fusobacterium Genomics Using MinION and Illumina Sequencing Enables Genome Completion and Correction.</title>
        <authorList>
            <person name="Todd S.M."/>
            <person name="Settlage R.E."/>
            <person name="Lahmers K.K."/>
            <person name="Slade D.J."/>
        </authorList>
    </citation>
    <scope>NUCLEOTIDE SEQUENCE [LARGE SCALE GENOMIC DNA]</scope>
    <source>
        <strain evidence="4">ATCC 27725</strain>
    </source>
</reference>
<comment type="similarity">
    <text evidence="1">Belongs to the IMPACT family.</text>
</comment>
<evidence type="ECO:0000313" key="4">
    <source>
        <dbReference type="Proteomes" id="UP000241238"/>
    </source>
</evidence>
<dbReference type="GeneID" id="77468045"/>
<dbReference type="Pfam" id="PF01205">
    <property type="entry name" value="Impact_N"/>
    <property type="match status" value="1"/>
</dbReference>
<evidence type="ECO:0000313" key="3">
    <source>
        <dbReference type="EMBL" id="AVQ31267.1"/>
    </source>
</evidence>
<dbReference type="PANTHER" id="PTHR16301">
    <property type="entry name" value="IMPACT-RELATED"/>
    <property type="match status" value="1"/>
</dbReference>
<proteinExistence type="inferred from homology"/>
<dbReference type="EMBL" id="CP028103">
    <property type="protein sequence ID" value="AVQ31267.1"/>
    <property type="molecule type" value="Genomic_DNA"/>
</dbReference>
<dbReference type="Gene3D" id="3.30.230.30">
    <property type="entry name" value="Impact, N-terminal domain"/>
    <property type="match status" value="1"/>
</dbReference>
<gene>
    <name evidence="3" type="ORF">C4N18_08575</name>
</gene>
<evidence type="ECO:0000259" key="2">
    <source>
        <dbReference type="Pfam" id="PF01205"/>
    </source>
</evidence>
<feature type="domain" description="Impact N-terminal" evidence="2">
    <location>
        <begin position="15"/>
        <end position="121"/>
    </location>
</feature>
<dbReference type="InterPro" id="IPR036956">
    <property type="entry name" value="Impact_N_sf"/>
</dbReference>